<gene>
    <name evidence="2" type="ORF">DJ010_04250</name>
</gene>
<dbReference type="PANTHER" id="PTHR35446:SF2">
    <property type="entry name" value="CARBOXYMUCONOLACTONE DECARBOXYLASE-LIKE DOMAIN-CONTAINING PROTEIN"/>
    <property type="match status" value="1"/>
</dbReference>
<dbReference type="EMBL" id="QGDD01000001">
    <property type="protein sequence ID" value="PWN05021.1"/>
    <property type="molecule type" value="Genomic_DNA"/>
</dbReference>
<keyword evidence="2" id="KW-0575">Peroxidase</keyword>
<dbReference type="SUPFAM" id="SSF69118">
    <property type="entry name" value="AhpD-like"/>
    <property type="match status" value="1"/>
</dbReference>
<accession>A0A316TMY4</accession>
<evidence type="ECO:0000313" key="3">
    <source>
        <dbReference type="Proteomes" id="UP000245507"/>
    </source>
</evidence>
<keyword evidence="3" id="KW-1185">Reference proteome</keyword>
<proteinExistence type="predicted"/>
<sequence>MARMAPIPPEDCTDPELGEAFQHFVRTLGFVPNSLLTMQRVPAIAAAVIQLNRAVFAPDGEVDLGLKRLVGHLASAASGCQYCKAHTTVSATRHGVSAEKMEAVYDYATSPHFTPAERVALDFALAAASVPNAVTDEIYRALAEHWTETQIVEILGVVCMFGVFNRWNDSMATPLEDVPLSLAGELLGSRGWEAGKHAPGG</sequence>
<dbReference type="Gene3D" id="1.20.1290.10">
    <property type="entry name" value="AhpD-like"/>
    <property type="match status" value="1"/>
</dbReference>
<dbReference type="OrthoDB" id="9801997at2"/>
<protein>
    <submittedName>
        <fullName evidence="2">Peroxidase</fullName>
    </submittedName>
</protein>
<dbReference type="InterPro" id="IPR003779">
    <property type="entry name" value="CMD-like"/>
</dbReference>
<feature type="domain" description="Carboxymuconolactone decarboxylase-like" evidence="1">
    <location>
        <begin position="42"/>
        <end position="124"/>
    </location>
</feature>
<dbReference type="RefSeq" id="WP_109692524.1">
    <property type="nucleotide sequence ID" value="NZ_QGDD01000001.1"/>
</dbReference>
<dbReference type="AlphaFoldDB" id="A0A316TMY4"/>
<dbReference type="GO" id="GO:0051920">
    <property type="term" value="F:peroxiredoxin activity"/>
    <property type="evidence" value="ECO:0007669"/>
    <property type="project" value="InterPro"/>
</dbReference>
<reference evidence="2 3" key="1">
    <citation type="submission" date="2018-05" db="EMBL/GenBank/DDBJ databases">
        <title>Nocardioides silvaticus genome.</title>
        <authorList>
            <person name="Li C."/>
            <person name="Wang G."/>
        </authorList>
    </citation>
    <scope>NUCLEOTIDE SEQUENCE [LARGE SCALE GENOMIC DNA]</scope>
    <source>
        <strain evidence="2 3">CCTCC AB 2018079</strain>
    </source>
</reference>
<dbReference type="PANTHER" id="PTHR35446">
    <property type="entry name" value="SI:CH211-175M2.5"/>
    <property type="match status" value="1"/>
</dbReference>
<dbReference type="Proteomes" id="UP000245507">
    <property type="component" value="Unassembled WGS sequence"/>
</dbReference>
<dbReference type="InterPro" id="IPR029032">
    <property type="entry name" value="AhpD-like"/>
</dbReference>
<keyword evidence="2" id="KW-0560">Oxidoreductase</keyword>
<organism evidence="2 3">
    <name type="scientific">Nocardioides silvaticus</name>
    <dbReference type="NCBI Taxonomy" id="2201891"/>
    <lineage>
        <taxon>Bacteria</taxon>
        <taxon>Bacillati</taxon>
        <taxon>Actinomycetota</taxon>
        <taxon>Actinomycetes</taxon>
        <taxon>Propionibacteriales</taxon>
        <taxon>Nocardioidaceae</taxon>
        <taxon>Nocardioides</taxon>
    </lineage>
</organism>
<comment type="caution">
    <text evidence="2">The sequence shown here is derived from an EMBL/GenBank/DDBJ whole genome shotgun (WGS) entry which is preliminary data.</text>
</comment>
<dbReference type="Pfam" id="PF02627">
    <property type="entry name" value="CMD"/>
    <property type="match status" value="1"/>
</dbReference>
<evidence type="ECO:0000313" key="2">
    <source>
        <dbReference type="EMBL" id="PWN05021.1"/>
    </source>
</evidence>
<evidence type="ECO:0000259" key="1">
    <source>
        <dbReference type="Pfam" id="PF02627"/>
    </source>
</evidence>
<name>A0A316TMY4_9ACTN</name>